<sequence>MSRRSKERAGTGKERLYPLHKSRTTQVTASKARQGPLMSPGTPTLRPGLLAAYQCMGEKGDLSPCKKTEVKALVNAKLFSNREISRRLKVSEANLEEWFPNGKPYIFMQGGAPCQTARSIKAFLAEQNIQLLDWTGNSPDMNPIKNVWELMKREVAKDVITNKTQLLERIIHAWNHHP</sequence>
<accession>A0A8X6S1W1</accession>
<evidence type="ECO:0000313" key="3">
    <source>
        <dbReference type="Proteomes" id="UP000887159"/>
    </source>
</evidence>
<dbReference type="AlphaFoldDB" id="A0A8X6S1W1"/>
<dbReference type="InterPro" id="IPR036397">
    <property type="entry name" value="RNaseH_sf"/>
</dbReference>
<gene>
    <name evidence="2" type="primary">KGM_200748</name>
    <name evidence="2" type="ORF">TNCV_1172281</name>
</gene>
<reference evidence="2" key="1">
    <citation type="submission" date="2020-08" db="EMBL/GenBank/DDBJ databases">
        <title>Multicomponent nature underlies the extraordinary mechanical properties of spider dragline silk.</title>
        <authorList>
            <person name="Kono N."/>
            <person name="Nakamura H."/>
            <person name="Mori M."/>
            <person name="Yoshida Y."/>
            <person name="Ohtoshi R."/>
            <person name="Malay A.D."/>
            <person name="Moran D.A.P."/>
            <person name="Tomita M."/>
            <person name="Numata K."/>
            <person name="Arakawa K."/>
        </authorList>
    </citation>
    <scope>NUCLEOTIDE SEQUENCE</scope>
</reference>
<comment type="caution">
    <text evidence="2">The sequence shown here is derived from an EMBL/GenBank/DDBJ whole genome shotgun (WGS) entry which is preliminary data.</text>
</comment>
<dbReference type="Gene3D" id="3.30.420.10">
    <property type="entry name" value="Ribonuclease H-like superfamily/Ribonuclease H"/>
    <property type="match status" value="1"/>
</dbReference>
<feature type="compositionally biased region" description="Basic and acidic residues" evidence="1">
    <location>
        <begin position="7"/>
        <end position="17"/>
    </location>
</feature>
<dbReference type="Proteomes" id="UP000887159">
    <property type="component" value="Unassembled WGS sequence"/>
</dbReference>
<evidence type="ECO:0000256" key="1">
    <source>
        <dbReference type="SAM" id="MobiDB-lite"/>
    </source>
</evidence>
<name>A0A8X6S1W1_TRICX</name>
<organism evidence="2 3">
    <name type="scientific">Trichonephila clavipes</name>
    <name type="common">Golden silk orbweaver</name>
    <name type="synonym">Nephila clavipes</name>
    <dbReference type="NCBI Taxonomy" id="2585209"/>
    <lineage>
        <taxon>Eukaryota</taxon>
        <taxon>Metazoa</taxon>
        <taxon>Ecdysozoa</taxon>
        <taxon>Arthropoda</taxon>
        <taxon>Chelicerata</taxon>
        <taxon>Arachnida</taxon>
        <taxon>Araneae</taxon>
        <taxon>Araneomorphae</taxon>
        <taxon>Entelegynae</taxon>
        <taxon>Araneoidea</taxon>
        <taxon>Nephilidae</taxon>
        <taxon>Trichonephila</taxon>
    </lineage>
</organism>
<keyword evidence="3" id="KW-1185">Reference proteome</keyword>
<evidence type="ECO:0000313" key="2">
    <source>
        <dbReference type="EMBL" id="GFY03268.1"/>
    </source>
</evidence>
<dbReference type="GO" id="GO:0003676">
    <property type="term" value="F:nucleic acid binding"/>
    <property type="evidence" value="ECO:0007669"/>
    <property type="project" value="InterPro"/>
</dbReference>
<proteinExistence type="predicted"/>
<feature type="region of interest" description="Disordered" evidence="1">
    <location>
        <begin position="1"/>
        <end position="42"/>
    </location>
</feature>
<dbReference type="EMBL" id="BMAU01021236">
    <property type="protein sequence ID" value="GFY03268.1"/>
    <property type="molecule type" value="Genomic_DNA"/>
</dbReference>
<protein>
    <submittedName>
        <fullName evidence="2">Putative transposase like protein</fullName>
    </submittedName>
</protein>